<evidence type="ECO:0000256" key="4">
    <source>
        <dbReference type="ARBA" id="ARBA00023002"/>
    </source>
</evidence>
<dbReference type="AlphaFoldDB" id="A0A545UNB1"/>
<dbReference type="InterPro" id="IPR013901">
    <property type="entry name" value="Anthrone_oxy"/>
</dbReference>
<dbReference type="STRING" id="43265.A0A545UNB1"/>
<accession>A0A545UNB1</accession>
<evidence type="ECO:0000256" key="5">
    <source>
        <dbReference type="ARBA" id="ARBA00023033"/>
    </source>
</evidence>
<comment type="caution">
    <text evidence="9">The sequence shown here is derived from an EMBL/GenBank/DDBJ whole genome shotgun (WGS) entry which is preliminary data.</text>
</comment>
<dbReference type="Proteomes" id="UP000315783">
    <property type="component" value="Unassembled WGS sequence"/>
</dbReference>
<keyword evidence="5" id="KW-0503">Monooxygenase</keyword>
<dbReference type="GO" id="GO:0004497">
    <property type="term" value="F:monooxygenase activity"/>
    <property type="evidence" value="ECO:0007669"/>
    <property type="project" value="UniProtKB-KW"/>
</dbReference>
<evidence type="ECO:0000256" key="2">
    <source>
        <dbReference type="ARBA" id="ARBA00022692"/>
    </source>
</evidence>
<evidence type="ECO:0000256" key="7">
    <source>
        <dbReference type="ARBA" id="ARBA00034313"/>
    </source>
</evidence>
<feature type="transmembrane region" description="Helical" evidence="8">
    <location>
        <begin position="12"/>
        <end position="34"/>
    </location>
</feature>
<protein>
    <submittedName>
        <fullName evidence="9">DUF1772 family protein</fullName>
    </submittedName>
</protein>
<keyword evidence="2 8" id="KW-0812">Transmembrane</keyword>
<sequence length="176" mass="18846">MGDGIEKVAQTLAIIASASLSGARFIICFSHAGVPTLNVAPTDVLLREFSVMYSIGKRTSPPIAMTAAICNGFLAYRSLHSHQRISGGITPFALYSTAVLLVLAIIPYTLLAMEPRANKMLLDLGDQVTKGLNIEALKVAEDDVRNTLIVWKAMNARRALFVGAGAVLTTIATIFR</sequence>
<dbReference type="PANTHER" id="PTHR35042:SF3">
    <property type="entry name" value="ANTHRONE OXYGENASE-RELATED"/>
    <property type="match status" value="1"/>
</dbReference>
<dbReference type="GO" id="GO:0016020">
    <property type="term" value="C:membrane"/>
    <property type="evidence" value="ECO:0007669"/>
    <property type="project" value="UniProtKB-SubCell"/>
</dbReference>
<evidence type="ECO:0000256" key="6">
    <source>
        <dbReference type="ARBA" id="ARBA00023136"/>
    </source>
</evidence>
<organism evidence="9 10">
    <name type="scientific">Cordyceps javanica</name>
    <dbReference type="NCBI Taxonomy" id="43265"/>
    <lineage>
        <taxon>Eukaryota</taxon>
        <taxon>Fungi</taxon>
        <taxon>Dikarya</taxon>
        <taxon>Ascomycota</taxon>
        <taxon>Pezizomycotina</taxon>
        <taxon>Sordariomycetes</taxon>
        <taxon>Hypocreomycetidae</taxon>
        <taxon>Hypocreales</taxon>
        <taxon>Cordycipitaceae</taxon>
        <taxon>Cordyceps</taxon>
    </lineage>
</organism>
<evidence type="ECO:0000313" key="9">
    <source>
        <dbReference type="EMBL" id="TQV90952.1"/>
    </source>
</evidence>
<evidence type="ECO:0000256" key="8">
    <source>
        <dbReference type="SAM" id="Phobius"/>
    </source>
</evidence>
<keyword evidence="3 8" id="KW-1133">Transmembrane helix</keyword>
<dbReference type="Pfam" id="PF08592">
    <property type="entry name" value="Anthrone_oxy"/>
    <property type="match status" value="1"/>
</dbReference>
<evidence type="ECO:0000256" key="3">
    <source>
        <dbReference type="ARBA" id="ARBA00022989"/>
    </source>
</evidence>
<proteinExistence type="inferred from homology"/>
<dbReference type="PANTHER" id="PTHR35042">
    <property type="entry name" value="ANTHRONE OXYGENASE ENCC"/>
    <property type="match status" value="1"/>
</dbReference>
<comment type="subcellular location">
    <subcellularLocation>
        <location evidence="1">Membrane</location>
        <topology evidence="1">Multi-pass membrane protein</topology>
    </subcellularLocation>
</comment>
<dbReference type="EMBL" id="SPUK01000022">
    <property type="protein sequence ID" value="TQV90952.1"/>
    <property type="molecule type" value="Genomic_DNA"/>
</dbReference>
<keyword evidence="4" id="KW-0560">Oxidoreductase</keyword>
<reference evidence="9 10" key="1">
    <citation type="journal article" date="2019" name="Appl. Microbiol. Biotechnol.">
        <title>Genome sequence of Isaria javanica and comparative genome analysis insights into family S53 peptidase evolution in fungal entomopathogens.</title>
        <authorList>
            <person name="Lin R."/>
            <person name="Zhang X."/>
            <person name="Xin B."/>
            <person name="Zou M."/>
            <person name="Gao Y."/>
            <person name="Qin F."/>
            <person name="Hu Q."/>
            <person name="Xie B."/>
            <person name="Cheng X."/>
        </authorList>
    </citation>
    <scope>NUCLEOTIDE SEQUENCE [LARGE SCALE GENOMIC DNA]</scope>
    <source>
        <strain evidence="9 10">IJ1G</strain>
    </source>
</reference>
<feature type="transmembrane region" description="Helical" evidence="8">
    <location>
        <begin position="92"/>
        <end position="111"/>
    </location>
</feature>
<keyword evidence="10" id="KW-1185">Reference proteome</keyword>
<keyword evidence="6 8" id="KW-0472">Membrane</keyword>
<evidence type="ECO:0000313" key="10">
    <source>
        <dbReference type="Proteomes" id="UP000315783"/>
    </source>
</evidence>
<name>A0A545UNB1_9HYPO</name>
<feature type="transmembrane region" description="Helical" evidence="8">
    <location>
        <begin position="159"/>
        <end position="175"/>
    </location>
</feature>
<gene>
    <name evidence="9" type="ORF">IF1G_10473</name>
</gene>
<evidence type="ECO:0000256" key="1">
    <source>
        <dbReference type="ARBA" id="ARBA00004141"/>
    </source>
</evidence>
<comment type="similarity">
    <text evidence="7">Belongs to the anthrone oxygenase family.</text>
</comment>